<sequence length="429" mass="48381">MPSTITMNKQRLSSIFERLPTPVQTLFKGNPQQELLSQVICTLVVWNEQIIHLETGNSSVIQTESDVWDAKSLASACKKLIATTANITIKLLLPADHFVATSVNMPGVNKDNLISALKLQAETLLPSNEKPLAIAVNPASSQDSESVALWISEQELDLYFDAFKKEGMFIAAIMPRLMTIHSSESDYSLIDSDQQNCTLARFRHNVLVSWQNVNKLDFQQAEFEQQWQDLVTRQASITELNKLADYRKQAISNVAAEYCFFPQAALKANKKVEKGRKVLLAFACLIVILALAAVPFGKQSWQFRQLAKVLENNRSYSLDARQDQQVVVGFENEWGLINDFPDQQLREAMFTLAAVLSPEPLSSFEINEGLIQIQGSSTNPQAILQRLEQSPMFTEVVFARATNNSRYYIDLRLSTVNFEGYKVRYFPDN</sequence>
<organism evidence="2 3">
    <name type="scientific">SAR86 cluster bacterium</name>
    <dbReference type="NCBI Taxonomy" id="2030880"/>
    <lineage>
        <taxon>Bacteria</taxon>
        <taxon>Pseudomonadati</taxon>
        <taxon>Pseudomonadota</taxon>
        <taxon>Gammaproteobacteria</taxon>
        <taxon>SAR86 cluster</taxon>
    </lineage>
</organism>
<dbReference type="Pfam" id="PF05134">
    <property type="entry name" value="T2SSL"/>
    <property type="match status" value="1"/>
</dbReference>
<dbReference type="InterPro" id="IPR043129">
    <property type="entry name" value="ATPase_NBD"/>
</dbReference>
<evidence type="ECO:0000313" key="2">
    <source>
        <dbReference type="EMBL" id="PCH62273.1"/>
    </source>
</evidence>
<name>A0A2A4MQS3_9GAMM</name>
<gene>
    <name evidence="2" type="ORF">COC19_03065</name>
</gene>
<dbReference type="InterPro" id="IPR024230">
    <property type="entry name" value="GspL_cyto_dom"/>
</dbReference>
<reference evidence="3" key="1">
    <citation type="submission" date="2017-08" db="EMBL/GenBank/DDBJ databases">
        <title>A dynamic microbial community with high functional redundancy inhabits the cold, oxic subseafloor aquifer.</title>
        <authorList>
            <person name="Tully B.J."/>
            <person name="Wheat C.G."/>
            <person name="Glazer B.T."/>
            <person name="Huber J.A."/>
        </authorList>
    </citation>
    <scope>NUCLEOTIDE SEQUENCE [LARGE SCALE GENOMIC DNA]</scope>
</reference>
<feature type="domain" description="GspL cytoplasmic actin-ATPase-like" evidence="1">
    <location>
        <begin position="77"/>
        <end position="195"/>
    </location>
</feature>
<evidence type="ECO:0000313" key="3">
    <source>
        <dbReference type="Proteomes" id="UP000218172"/>
    </source>
</evidence>
<evidence type="ECO:0000259" key="1">
    <source>
        <dbReference type="Pfam" id="PF05134"/>
    </source>
</evidence>
<accession>A0A2A4MQS3</accession>
<comment type="caution">
    <text evidence="2">The sequence shown here is derived from an EMBL/GenBank/DDBJ whole genome shotgun (WGS) entry which is preliminary data.</text>
</comment>
<protein>
    <recommendedName>
        <fullName evidence="1">GspL cytoplasmic actin-ATPase-like domain-containing protein</fullName>
    </recommendedName>
</protein>
<dbReference type="EMBL" id="NVQR01000042">
    <property type="protein sequence ID" value="PCH62273.1"/>
    <property type="molecule type" value="Genomic_DNA"/>
</dbReference>
<dbReference type="SUPFAM" id="SSF53067">
    <property type="entry name" value="Actin-like ATPase domain"/>
    <property type="match status" value="1"/>
</dbReference>
<dbReference type="AlphaFoldDB" id="A0A2A4MQS3"/>
<dbReference type="Gene3D" id="3.30.420.380">
    <property type="match status" value="1"/>
</dbReference>
<proteinExistence type="predicted"/>
<dbReference type="Proteomes" id="UP000218172">
    <property type="component" value="Unassembled WGS sequence"/>
</dbReference>